<reference evidence="1 2" key="1">
    <citation type="submission" date="2017-10" db="EMBL/GenBank/DDBJ databases">
        <title>Draft genome of actinobacteria isolated from guarana (Paullinia cupana (Mart.) Ducke.</title>
        <authorList>
            <person name="Siqueira K.A."/>
            <person name="Liotti R.G."/>
            <person name="Mendes T.A."/>
            <person name="Soares M.A."/>
        </authorList>
    </citation>
    <scope>NUCLEOTIDE SEQUENCE [LARGE SCALE GENOMIC DNA]</scope>
    <source>
        <strain evidence="1 2">199</strain>
    </source>
</reference>
<evidence type="ECO:0000313" key="1">
    <source>
        <dbReference type="EMBL" id="RRQ87746.1"/>
    </source>
</evidence>
<organism evidence="1 2">
    <name type="scientific">Streptomyces griseofuscus</name>
    <dbReference type="NCBI Taxonomy" id="146922"/>
    <lineage>
        <taxon>Bacteria</taxon>
        <taxon>Bacillati</taxon>
        <taxon>Actinomycetota</taxon>
        <taxon>Actinomycetes</taxon>
        <taxon>Kitasatosporales</taxon>
        <taxon>Streptomycetaceae</taxon>
        <taxon>Streptomyces</taxon>
    </lineage>
</organism>
<proteinExistence type="predicted"/>
<comment type="caution">
    <text evidence="1">The sequence shown here is derived from an EMBL/GenBank/DDBJ whole genome shotgun (WGS) entry which is preliminary data.</text>
</comment>
<evidence type="ECO:0008006" key="3">
    <source>
        <dbReference type="Google" id="ProtNLM"/>
    </source>
</evidence>
<protein>
    <recommendedName>
        <fullName evidence="3">TetR family transcriptional regulator</fullName>
    </recommendedName>
</protein>
<dbReference type="EMBL" id="PDES01000003">
    <property type="protein sequence ID" value="RRQ87746.1"/>
    <property type="molecule type" value="Genomic_DNA"/>
</dbReference>
<dbReference type="Gene3D" id="1.10.357.10">
    <property type="entry name" value="Tetracycline Repressor, domain 2"/>
    <property type="match status" value="1"/>
</dbReference>
<dbReference type="AlphaFoldDB" id="A0A3R8QDC0"/>
<accession>A0A3R8QDC0</accession>
<name>A0A3R8QDC0_9ACTN</name>
<sequence length="87" mass="9469">MKAGRPLSEEPYVAQIFADIIESGARSGELAPGLVPERVGSLLRDVYFDALYRWSQHTQAGRASELDGELQAALKVLPYGIASVEHV</sequence>
<dbReference type="RefSeq" id="WP_125212907.1">
    <property type="nucleotide sequence ID" value="NZ_PDES01000003.1"/>
</dbReference>
<dbReference type="Proteomes" id="UP000276379">
    <property type="component" value="Unassembled WGS sequence"/>
</dbReference>
<gene>
    <name evidence="1" type="ORF">CQW44_06845</name>
</gene>
<keyword evidence="2" id="KW-1185">Reference proteome</keyword>
<evidence type="ECO:0000313" key="2">
    <source>
        <dbReference type="Proteomes" id="UP000276379"/>
    </source>
</evidence>